<accession>A0A330HTJ9</accession>
<organism evidence="1 2">
    <name type="scientific">Mesorhizobium hawassense</name>
    <dbReference type="NCBI Taxonomy" id="1209954"/>
    <lineage>
        <taxon>Bacteria</taxon>
        <taxon>Pseudomonadati</taxon>
        <taxon>Pseudomonadota</taxon>
        <taxon>Alphaproteobacteria</taxon>
        <taxon>Hyphomicrobiales</taxon>
        <taxon>Phyllobacteriaceae</taxon>
        <taxon>Mesorhizobium</taxon>
    </lineage>
</organism>
<dbReference type="AlphaFoldDB" id="A0A330HTJ9"/>
<name>A0A330HTJ9_9HYPH</name>
<dbReference type="Proteomes" id="UP000251558">
    <property type="component" value="Unassembled WGS sequence"/>
</dbReference>
<dbReference type="EMBL" id="QMBP01000002">
    <property type="protein sequence ID" value="RAZ91961.1"/>
    <property type="molecule type" value="Genomic_DNA"/>
</dbReference>
<protein>
    <submittedName>
        <fullName evidence="1">Uncharacterized protein</fullName>
    </submittedName>
</protein>
<comment type="caution">
    <text evidence="1">The sequence shown here is derived from an EMBL/GenBank/DDBJ whole genome shotgun (WGS) entry which is preliminary data.</text>
</comment>
<sequence length="104" mass="11628">MDLDTLVIEVKPQYGHGWFIAGEHRFEVPAPFSVKVETSQLESSQPRVWTGIVLTEGHEFEGCRLTLTPRHVEWSGIVNILIEADRLTSGFGEIVSLPPQDVSI</sequence>
<gene>
    <name evidence="1" type="ORF">DPM33_05700</name>
</gene>
<reference evidence="1 2" key="1">
    <citation type="submission" date="2018-07" db="EMBL/GenBank/DDBJ databases">
        <title>Diversity of Mesorhizobium strains in Brazil.</title>
        <authorList>
            <person name="Helene L.C.F."/>
            <person name="Dall'Agnol R."/>
            <person name="Delamuta J.R.M."/>
            <person name="Hungria M."/>
        </authorList>
    </citation>
    <scope>NUCLEOTIDE SEQUENCE [LARGE SCALE GENOMIC DNA]</scope>
    <source>
        <strain evidence="1 2">AC99b</strain>
    </source>
</reference>
<evidence type="ECO:0000313" key="1">
    <source>
        <dbReference type="EMBL" id="RAZ91961.1"/>
    </source>
</evidence>
<evidence type="ECO:0000313" key="2">
    <source>
        <dbReference type="Proteomes" id="UP000251558"/>
    </source>
</evidence>
<proteinExistence type="predicted"/>
<keyword evidence="2" id="KW-1185">Reference proteome</keyword>